<dbReference type="RefSeq" id="WP_282733741.1">
    <property type="nucleotide sequence ID" value="NZ_JASCQP010000005.1"/>
</dbReference>
<evidence type="ECO:0000256" key="10">
    <source>
        <dbReference type="HAMAP-Rule" id="MF_00061"/>
    </source>
</evidence>
<dbReference type="GO" id="GO:0050515">
    <property type="term" value="F:4-(cytidine 5'-diphospho)-2-C-methyl-D-erythritol kinase activity"/>
    <property type="evidence" value="ECO:0007669"/>
    <property type="project" value="UniProtKB-EC"/>
</dbReference>
<dbReference type="Gene3D" id="3.30.70.890">
    <property type="entry name" value="GHMP kinase, C-terminal domain"/>
    <property type="match status" value="1"/>
</dbReference>
<protein>
    <recommendedName>
        <fullName evidence="3 10">4-diphosphocytidyl-2-C-methyl-D-erythritol kinase</fullName>
        <shortName evidence="10">CMK</shortName>
        <ecNumber evidence="2 10">2.7.1.148</ecNumber>
    </recommendedName>
    <alternativeName>
        <fullName evidence="9 10">4-(cytidine-5'-diphospho)-2-C-methyl-D-erythritol kinase</fullName>
    </alternativeName>
</protein>
<dbReference type="SUPFAM" id="SSF54211">
    <property type="entry name" value="Ribosomal protein S5 domain 2-like"/>
    <property type="match status" value="1"/>
</dbReference>
<evidence type="ECO:0000259" key="12">
    <source>
        <dbReference type="Pfam" id="PF08544"/>
    </source>
</evidence>
<feature type="active site" evidence="10">
    <location>
        <position position="143"/>
    </location>
</feature>
<evidence type="ECO:0000256" key="3">
    <source>
        <dbReference type="ARBA" id="ARBA00017473"/>
    </source>
</evidence>
<keyword evidence="4 10" id="KW-0808">Transferase</keyword>
<evidence type="ECO:0000256" key="6">
    <source>
        <dbReference type="ARBA" id="ARBA00022777"/>
    </source>
</evidence>
<evidence type="ECO:0000256" key="9">
    <source>
        <dbReference type="ARBA" id="ARBA00032554"/>
    </source>
</evidence>
<evidence type="ECO:0000259" key="11">
    <source>
        <dbReference type="Pfam" id="PF00288"/>
    </source>
</evidence>
<feature type="domain" description="GHMP kinase N-terminal" evidence="11">
    <location>
        <begin position="73"/>
        <end position="150"/>
    </location>
</feature>
<feature type="active site" evidence="10">
    <location>
        <position position="18"/>
    </location>
</feature>
<keyword evidence="5 10" id="KW-0547">Nucleotide-binding</keyword>
<dbReference type="PANTHER" id="PTHR43527">
    <property type="entry name" value="4-DIPHOSPHOCYTIDYL-2-C-METHYL-D-ERYTHRITOL KINASE, CHLOROPLASTIC"/>
    <property type="match status" value="1"/>
</dbReference>
<evidence type="ECO:0000256" key="1">
    <source>
        <dbReference type="ARBA" id="ARBA00009684"/>
    </source>
</evidence>
<dbReference type="Pfam" id="PF08544">
    <property type="entry name" value="GHMP_kinases_C"/>
    <property type="match status" value="1"/>
</dbReference>
<keyword evidence="14" id="KW-1185">Reference proteome</keyword>
<evidence type="ECO:0000313" key="14">
    <source>
        <dbReference type="Proteomes" id="UP001225957"/>
    </source>
</evidence>
<dbReference type="Gene3D" id="3.30.230.10">
    <property type="match status" value="1"/>
</dbReference>
<dbReference type="PANTHER" id="PTHR43527:SF2">
    <property type="entry name" value="4-DIPHOSPHOCYTIDYL-2-C-METHYL-D-ERYTHRITOL KINASE, CHLOROPLASTIC"/>
    <property type="match status" value="1"/>
</dbReference>
<comment type="similarity">
    <text evidence="1 10">Belongs to the GHMP kinase family. IspE subfamily.</text>
</comment>
<dbReference type="InterPro" id="IPR013750">
    <property type="entry name" value="GHMP_kinase_C_dom"/>
</dbReference>
<dbReference type="EC" id="2.7.1.148" evidence="2 10"/>
<dbReference type="PIRSF" id="PIRSF010376">
    <property type="entry name" value="IspE"/>
    <property type="match status" value="1"/>
</dbReference>
<evidence type="ECO:0000313" key="13">
    <source>
        <dbReference type="EMBL" id="MDI5889698.1"/>
    </source>
</evidence>
<organism evidence="13 14">
    <name type="scientific">Halomonas rhizosphaerae</name>
    <dbReference type="NCBI Taxonomy" id="3043296"/>
    <lineage>
        <taxon>Bacteria</taxon>
        <taxon>Pseudomonadati</taxon>
        <taxon>Pseudomonadota</taxon>
        <taxon>Gammaproteobacteria</taxon>
        <taxon>Oceanospirillales</taxon>
        <taxon>Halomonadaceae</taxon>
        <taxon>Halomonas</taxon>
    </lineage>
</organism>
<comment type="pathway">
    <text evidence="10">Isoprenoid biosynthesis; isopentenyl diphosphate biosynthesis via DXP pathway; isopentenyl diphosphate from 1-deoxy-D-xylulose 5-phosphate: step 3/6.</text>
</comment>
<dbReference type="InterPro" id="IPR004424">
    <property type="entry name" value="IspE"/>
</dbReference>
<gene>
    <name evidence="10 13" type="primary">ispE</name>
    <name evidence="13" type="ORF">QLQ83_01160</name>
</gene>
<feature type="binding site" evidence="10">
    <location>
        <begin position="101"/>
        <end position="111"/>
    </location>
    <ligand>
        <name>ATP</name>
        <dbReference type="ChEBI" id="CHEBI:30616"/>
    </ligand>
</feature>
<comment type="caution">
    <text evidence="13">The sequence shown here is derived from an EMBL/GenBank/DDBJ whole genome shotgun (WGS) entry which is preliminary data.</text>
</comment>
<keyword evidence="6 10" id="KW-0418">Kinase</keyword>
<comment type="catalytic activity">
    <reaction evidence="10">
        <text>4-CDP-2-C-methyl-D-erythritol + ATP = 4-CDP-2-C-methyl-D-erythritol 2-phosphate + ADP + H(+)</text>
        <dbReference type="Rhea" id="RHEA:18437"/>
        <dbReference type="ChEBI" id="CHEBI:15378"/>
        <dbReference type="ChEBI" id="CHEBI:30616"/>
        <dbReference type="ChEBI" id="CHEBI:57823"/>
        <dbReference type="ChEBI" id="CHEBI:57919"/>
        <dbReference type="ChEBI" id="CHEBI:456216"/>
        <dbReference type="EC" id="2.7.1.148"/>
    </reaction>
</comment>
<dbReference type="InterPro" id="IPR036554">
    <property type="entry name" value="GHMP_kinase_C_sf"/>
</dbReference>
<keyword evidence="8 10" id="KW-0414">Isoprene biosynthesis</keyword>
<dbReference type="InterPro" id="IPR014721">
    <property type="entry name" value="Ribsml_uS5_D2-typ_fold_subgr"/>
</dbReference>
<evidence type="ECO:0000256" key="2">
    <source>
        <dbReference type="ARBA" id="ARBA00012052"/>
    </source>
</evidence>
<dbReference type="SUPFAM" id="SSF55060">
    <property type="entry name" value="GHMP Kinase, C-terminal domain"/>
    <property type="match status" value="1"/>
</dbReference>
<dbReference type="Proteomes" id="UP001225957">
    <property type="component" value="Unassembled WGS sequence"/>
</dbReference>
<proteinExistence type="inferred from homology"/>
<reference evidence="13 14" key="1">
    <citation type="submission" date="2023-04" db="EMBL/GenBank/DDBJ databases">
        <title>Halomonas strains isolated from rhizosphere soil.</title>
        <authorList>
            <person name="Xu L."/>
            <person name="Sun J.-Q."/>
        </authorList>
    </citation>
    <scope>NUCLEOTIDE SEQUENCE [LARGE SCALE GENOMIC DNA]</scope>
    <source>
        <strain evidence="13 14">LR5S20</strain>
    </source>
</reference>
<comment type="function">
    <text evidence="10">Catalyzes the phosphorylation of the position 2 hydroxy group of 4-diphosphocytidyl-2C-methyl-D-erythritol.</text>
</comment>
<feature type="domain" description="GHMP kinase C-terminal" evidence="12">
    <location>
        <begin position="210"/>
        <end position="266"/>
    </location>
</feature>
<name>A0ABT6UWQ7_9GAMM</name>
<evidence type="ECO:0000256" key="7">
    <source>
        <dbReference type="ARBA" id="ARBA00022840"/>
    </source>
</evidence>
<dbReference type="Pfam" id="PF00288">
    <property type="entry name" value="GHMP_kinases_N"/>
    <property type="match status" value="1"/>
</dbReference>
<dbReference type="NCBIfam" id="TIGR00154">
    <property type="entry name" value="ispE"/>
    <property type="match status" value="1"/>
</dbReference>
<accession>A0ABT6UWQ7</accession>
<dbReference type="EMBL" id="JASCQP010000005">
    <property type="protein sequence ID" value="MDI5889698.1"/>
    <property type="molecule type" value="Genomic_DNA"/>
</dbReference>
<evidence type="ECO:0000256" key="4">
    <source>
        <dbReference type="ARBA" id="ARBA00022679"/>
    </source>
</evidence>
<sequence>MPLNTPLPDTLVLPAPAKLNRLLHITGRRPDGYHELQTLFQFLDIGDTLTLRGREDGEIRLAPRLPGVAAEDNLIVRAARLLQAESGCRLGADILLEKRLPLGGGLGGGSSDAATSLLGLDALWGLGLDVERLAGLGLALGADVPVFVHGDAAWAEGVGERLTPVELDTPWFVVLHPGVTVSTPAVFKAPQLTRHTPPITMARALQGGAASWRNDCEPTVRALYPEVAHALDWLASRAPTMLTGTGACVFARLDSEAQADRLLAEVPGGWQAFKARGLNRSPLHAALGR</sequence>
<evidence type="ECO:0000256" key="8">
    <source>
        <dbReference type="ARBA" id="ARBA00023229"/>
    </source>
</evidence>
<keyword evidence="7 10" id="KW-0067">ATP-binding</keyword>
<dbReference type="InterPro" id="IPR020568">
    <property type="entry name" value="Ribosomal_Su5_D2-typ_SF"/>
</dbReference>
<dbReference type="HAMAP" id="MF_00061">
    <property type="entry name" value="IspE"/>
    <property type="match status" value="1"/>
</dbReference>
<dbReference type="InterPro" id="IPR006204">
    <property type="entry name" value="GHMP_kinase_N_dom"/>
</dbReference>
<evidence type="ECO:0000256" key="5">
    <source>
        <dbReference type="ARBA" id="ARBA00022741"/>
    </source>
</evidence>